<dbReference type="Gene3D" id="1.25.40.10">
    <property type="entry name" value="Tetratricopeptide repeat domain"/>
    <property type="match status" value="1"/>
</dbReference>
<dbReference type="Gene3D" id="2.60.40.10">
    <property type="entry name" value="Immunoglobulins"/>
    <property type="match status" value="1"/>
</dbReference>
<dbReference type="OrthoDB" id="1947780at2"/>
<reference evidence="1 2" key="1">
    <citation type="submission" date="2018-09" db="EMBL/GenBank/DDBJ databases">
        <title>Paenibacillus aracenensis nov. sp. isolated from a cave in southern Spain.</title>
        <authorList>
            <person name="Jurado V."/>
            <person name="Gutierrez-Patricio S."/>
            <person name="Gonzalez-Pimentel J.L."/>
            <person name="Miller A.Z."/>
            <person name="Laiz L."/>
            <person name="Saiz-Jimenez C."/>
        </authorList>
    </citation>
    <scope>NUCLEOTIDE SEQUENCE [LARGE SCALE GENOMIC DNA]</scope>
    <source>
        <strain evidence="1 2">DSM 22867</strain>
    </source>
</reference>
<dbReference type="InterPro" id="IPR015889">
    <property type="entry name" value="Intradiol_dOase_core"/>
</dbReference>
<dbReference type="AlphaFoldDB" id="A0A3A1UNL0"/>
<dbReference type="InterPro" id="IPR011990">
    <property type="entry name" value="TPR-like_helical_dom_sf"/>
</dbReference>
<sequence>MRITVRTLAGMLATLVLLFWIGYSQLPSFLYHNGYQEALLKWFPKSEYAKPAINSLAYELYDQTGFDGDSYMFIYPVGWSSSNSSNTVSIEQRKAVIDKLEELLDRYGRTPQTADVSFHLAKLYMWNKDWDQAERLYKEVKQYQESSDRWGLELEKFSAIVESRKMQPDKTPSVEGVIRIDGNPVADAFVYLVDAESNGYHSPPYYDYPMTITDEQGRYRFYDQEPGDYYVGVGLLPEQVAGYHLAQTAEKTVSVEKETASHYNVDFAPQLKAISPASGDVIEGNEITFQWEPYAGADYYQLYITTILRDEGGKYVGSTTTLLTDQKHTGTTASLKLDELTARVYEGGKYVDEKGNVEFDTQGLLGMLYPGGEFIWSVEAYDSGGRKLSSSAGYYLGEDALAPLFRISEKERLEGDRLILEKRYKEAVIAYEREGDNDRALRVLAKLTEHGVTEADGDPEKALAYLKRIKKPNAGDLAAMERLQAEHREP</sequence>
<accession>A0A3A1UNL0</accession>
<gene>
    <name evidence="1" type="ORF">D3P08_25325</name>
</gene>
<dbReference type="Gene3D" id="2.60.130.10">
    <property type="entry name" value="Aromatic compound dioxygenase"/>
    <property type="match status" value="1"/>
</dbReference>
<organism evidence="1 2">
    <name type="scientific">Paenibacillus nanensis</name>
    <dbReference type="NCBI Taxonomy" id="393251"/>
    <lineage>
        <taxon>Bacteria</taxon>
        <taxon>Bacillati</taxon>
        <taxon>Bacillota</taxon>
        <taxon>Bacilli</taxon>
        <taxon>Bacillales</taxon>
        <taxon>Paenibacillaceae</taxon>
        <taxon>Paenibacillus</taxon>
    </lineage>
</organism>
<dbReference type="GO" id="GO:0005506">
    <property type="term" value="F:iron ion binding"/>
    <property type="evidence" value="ECO:0007669"/>
    <property type="project" value="InterPro"/>
</dbReference>
<protein>
    <recommendedName>
        <fullName evidence="3">Tetratricopeptide repeat protein</fullName>
    </recommendedName>
</protein>
<dbReference type="GO" id="GO:0016702">
    <property type="term" value="F:oxidoreductase activity, acting on single donors with incorporation of molecular oxygen, incorporation of two atoms of oxygen"/>
    <property type="evidence" value="ECO:0007669"/>
    <property type="project" value="InterPro"/>
</dbReference>
<dbReference type="SUPFAM" id="SSF48452">
    <property type="entry name" value="TPR-like"/>
    <property type="match status" value="1"/>
</dbReference>
<dbReference type="SUPFAM" id="SSF49482">
    <property type="entry name" value="Aromatic compound dioxygenase"/>
    <property type="match status" value="1"/>
</dbReference>
<keyword evidence="2" id="KW-1185">Reference proteome</keyword>
<dbReference type="InterPro" id="IPR013783">
    <property type="entry name" value="Ig-like_fold"/>
</dbReference>
<evidence type="ECO:0000313" key="1">
    <source>
        <dbReference type="EMBL" id="RIX47345.1"/>
    </source>
</evidence>
<dbReference type="Proteomes" id="UP000266482">
    <property type="component" value="Unassembled WGS sequence"/>
</dbReference>
<evidence type="ECO:0008006" key="3">
    <source>
        <dbReference type="Google" id="ProtNLM"/>
    </source>
</evidence>
<comment type="caution">
    <text evidence="1">The sequence shown here is derived from an EMBL/GenBank/DDBJ whole genome shotgun (WGS) entry which is preliminary data.</text>
</comment>
<name>A0A3A1UNL0_9BACL</name>
<proteinExistence type="predicted"/>
<dbReference type="RefSeq" id="WP_119602914.1">
    <property type="nucleotide sequence ID" value="NZ_QXQA01000023.1"/>
</dbReference>
<dbReference type="EMBL" id="QXQA01000023">
    <property type="protein sequence ID" value="RIX47345.1"/>
    <property type="molecule type" value="Genomic_DNA"/>
</dbReference>
<evidence type="ECO:0000313" key="2">
    <source>
        <dbReference type="Proteomes" id="UP000266482"/>
    </source>
</evidence>